<dbReference type="PANTHER" id="PTHR10984">
    <property type="entry name" value="ENDOPLASMIC RETICULUM-GOLGI INTERMEDIATE COMPARTMENT PROTEIN"/>
    <property type="match status" value="1"/>
</dbReference>
<evidence type="ECO:0000256" key="1">
    <source>
        <dbReference type="ARBA" id="ARBA00004457"/>
    </source>
</evidence>
<organism evidence="9">
    <name type="scientific">Lepeophtheirus salmonis</name>
    <name type="common">Salmon louse</name>
    <name type="synonym">Caligus salmonis</name>
    <dbReference type="NCBI Taxonomy" id="72036"/>
    <lineage>
        <taxon>Eukaryota</taxon>
        <taxon>Metazoa</taxon>
        <taxon>Ecdysozoa</taxon>
        <taxon>Arthropoda</taxon>
        <taxon>Crustacea</taxon>
        <taxon>Multicrustacea</taxon>
        <taxon>Hexanauplia</taxon>
        <taxon>Copepoda</taxon>
        <taxon>Siphonostomatoida</taxon>
        <taxon>Caligidae</taxon>
        <taxon>Lepeophtheirus</taxon>
    </lineage>
</organism>
<feature type="domain" description="Endoplasmic reticulum vesicle transporter N-terminal" evidence="8">
    <location>
        <begin position="16"/>
        <end position="103"/>
    </location>
</feature>
<dbReference type="GO" id="GO:0006888">
    <property type="term" value="P:endoplasmic reticulum to Golgi vesicle-mediated transport"/>
    <property type="evidence" value="ECO:0007669"/>
    <property type="project" value="TreeGrafter"/>
</dbReference>
<comment type="subcellular location">
    <subcellularLocation>
        <location evidence="1">Endoplasmic reticulum-Golgi intermediate compartment membrane</location>
        <topology evidence="1">Multi-pass membrane protein</topology>
    </subcellularLocation>
</comment>
<evidence type="ECO:0000259" key="8">
    <source>
        <dbReference type="Pfam" id="PF13850"/>
    </source>
</evidence>
<feature type="domain" description="Endoplasmic reticulum vesicle transporter C-terminal" evidence="7">
    <location>
        <begin position="168"/>
        <end position="336"/>
    </location>
</feature>
<proteinExistence type="inferred from homology"/>
<name>A0A0K2V8W0_LEPSM</name>
<dbReference type="Pfam" id="PF07970">
    <property type="entry name" value="COPIIcoated_ERV"/>
    <property type="match status" value="1"/>
</dbReference>
<evidence type="ECO:0008006" key="10">
    <source>
        <dbReference type="Google" id="ProtNLM"/>
    </source>
</evidence>
<keyword evidence="4 6" id="KW-1133">Transmembrane helix</keyword>
<evidence type="ECO:0000259" key="7">
    <source>
        <dbReference type="Pfam" id="PF07970"/>
    </source>
</evidence>
<dbReference type="AlphaFoldDB" id="A0A0K2V8W0"/>
<evidence type="ECO:0000256" key="3">
    <source>
        <dbReference type="ARBA" id="ARBA00022692"/>
    </source>
</evidence>
<dbReference type="GeneID" id="121130266"/>
<evidence type="ECO:0000313" key="9">
    <source>
        <dbReference type="EMBL" id="CDW46978.1"/>
    </source>
</evidence>
<keyword evidence="3 6" id="KW-0812">Transmembrane</keyword>
<accession>A0A0K2V8W0</accession>
<dbReference type="InterPro" id="IPR012936">
    <property type="entry name" value="Erv_C"/>
</dbReference>
<dbReference type="GO" id="GO:0006890">
    <property type="term" value="P:retrograde vesicle-mediated transport, Golgi to endoplasmic reticulum"/>
    <property type="evidence" value="ECO:0007669"/>
    <property type="project" value="TreeGrafter"/>
</dbReference>
<dbReference type="InterPro" id="IPR045888">
    <property type="entry name" value="Erv"/>
</dbReference>
<dbReference type="PANTHER" id="PTHR10984:SF30">
    <property type="entry name" value="ENDOPLASMIC RETICULUM-GOLGI INTERMEDIATE COMPARTMENT PROTEIN 2"/>
    <property type="match status" value="1"/>
</dbReference>
<dbReference type="GO" id="GO:0005783">
    <property type="term" value="C:endoplasmic reticulum"/>
    <property type="evidence" value="ECO:0007669"/>
    <property type="project" value="TreeGrafter"/>
</dbReference>
<protein>
    <recommendedName>
        <fullName evidence="10">Endoplasmic reticulum-Golgi intermediate compartment protein 2</fullName>
    </recommendedName>
</protein>
<reference evidence="9" key="1">
    <citation type="submission" date="2014-05" db="EMBL/GenBank/DDBJ databases">
        <authorList>
            <person name="Chronopoulou M."/>
        </authorList>
    </citation>
    <scope>NUCLEOTIDE SEQUENCE</scope>
    <source>
        <tissue evidence="9">Whole organism</tissue>
    </source>
</reference>
<evidence type="ECO:0000256" key="5">
    <source>
        <dbReference type="ARBA" id="ARBA00023136"/>
    </source>
</evidence>
<evidence type="ECO:0000256" key="6">
    <source>
        <dbReference type="SAM" id="Phobius"/>
    </source>
</evidence>
<dbReference type="KEGG" id="lsm:121130266"/>
<feature type="transmembrane region" description="Helical" evidence="6">
    <location>
        <begin position="33"/>
        <end position="51"/>
    </location>
</feature>
<dbReference type="Pfam" id="PF13850">
    <property type="entry name" value="ERGIC_N"/>
    <property type="match status" value="1"/>
</dbReference>
<dbReference type="InterPro" id="IPR039542">
    <property type="entry name" value="Erv_N"/>
</dbReference>
<dbReference type="RefSeq" id="XP_040581960.1">
    <property type="nucleotide sequence ID" value="XM_040726026.2"/>
</dbReference>
<dbReference type="GO" id="GO:0030134">
    <property type="term" value="C:COPII-coated ER to Golgi transport vesicle"/>
    <property type="evidence" value="ECO:0007669"/>
    <property type="project" value="TreeGrafter"/>
</dbReference>
<dbReference type="EMBL" id="HACA01029617">
    <property type="protein sequence ID" value="CDW46978.1"/>
    <property type="molecule type" value="Transcribed_RNA"/>
</dbReference>
<keyword evidence="5 6" id="KW-0472">Membrane</keyword>
<evidence type="ECO:0000256" key="4">
    <source>
        <dbReference type="ARBA" id="ARBA00022989"/>
    </source>
</evidence>
<evidence type="ECO:0000256" key="2">
    <source>
        <dbReference type="ARBA" id="ARBA00005648"/>
    </source>
</evidence>
<dbReference type="GO" id="GO:0033116">
    <property type="term" value="C:endoplasmic reticulum-Golgi intermediate compartment membrane"/>
    <property type="evidence" value="ECO:0007669"/>
    <property type="project" value="UniProtKB-SubCell"/>
</dbReference>
<feature type="transmembrane region" description="Helical" evidence="6">
    <location>
        <begin position="318"/>
        <end position="340"/>
    </location>
</feature>
<comment type="similarity">
    <text evidence="2">Belongs to the ERGIC family.</text>
</comment>
<sequence>MVLRQRRKIRTLDKIVKELDAFPKVPETYVEKTASGAAISIITTILVIVLLCSETSYFMDPGINFRFIPDTDFKSKLEINVDITIATPCKAIGADVLDVTNNNAFKFGTLKEEDTWFDLDRVQRQHFEAIRTFNKYLREEYHAIQNLLWKSGSLSLYGELPPRRVIPDEPHDACRIHGSLTLNKVAGNFHISPGKTLPLFRAHVHFATFGGDEVYNFTHRIDRFSFGTPHGGIVQPLEGEEKIAMQDSMHYQYLIQVVPTDIQGYTDLIWSTYQYSVKEHKRATKERGSGDTPGIYFKYDMSALKVLASQDREPIFKFLVRLLAAVGGLIATSQIVCVFIKSMIEKICCKLSETKKEVEKTDQLLSSTVNQI</sequence>
<dbReference type="OrthoDB" id="5541786at2759"/>